<comment type="caution">
    <text evidence="5">The sequence shown here is derived from an EMBL/GenBank/DDBJ whole genome shotgun (WGS) entry which is preliminary data.</text>
</comment>
<evidence type="ECO:0000256" key="1">
    <source>
        <dbReference type="ARBA" id="ARBA00009947"/>
    </source>
</evidence>
<sequence length="284" mass="33726">MNNSGRSRKYARMLNHVKAPISWEKKQLIHQKRADFIKEWKAAEKSNTEIAPVGSLEKLMEIEDELDHMTQNTLYNSRKSEEEYKDKLWEEEMEKRDNKILRRLYKQRSEIIEEIPKFWSTAFKSDYGLQIRLNDVDKKIVEFLDSVVVEDCLKDKSYDIALNFDENPYFENSSLTTKWSYSHHNGWVHESGTNINGQPCTDVHTSFFTLFCDPLIEDVSAKLQVTFLFRFQSFEQCKLQSLIIILFRIILKWALEDFLLALLGSIQFFFFNYYSLSQVLCLLY</sequence>
<dbReference type="Gene3D" id="3.30.1120.90">
    <property type="entry name" value="Nucleosome assembly protein"/>
    <property type="match status" value="1"/>
</dbReference>
<name>A0AAD4X7X0_9MAGN</name>
<dbReference type="InterPro" id="IPR002164">
    <property type="entry name" value="NAP_family"/>
</dbReference>
<proteinExistence type="inferred from homology"/>
<protein>
    <submittedName>
        <fullName evidence="5">Uncharacterized protein</fullName>
    </submittedName>
</protein>
<gene>
    <name evidence="5" type="ORF">MKW98_031358</name>
</gene>
<keyword evidence="2" id="KW-0143">Chaperone</keyword>
<dbReference type="GO" id="GO:0000724">
    <property type="term" value="P:double-strand break repair via homologous recombination"/>
    <property type="evidence" value="ECO:0007669"/>
    <property type="project" value="UniProtKB-ARBA"/>
</dbReference>
<evidence type="ECO:0000256" key="2">
    <source>
        <dbReference type="ARBA" id="ARBA00023186"/>
    </source>
</evidence>
<dbReference type="Pfam" id="PF00956">
    <property type="entry name" value="NAP"/>
    <property type="match status" value="1"/>
</dbReference>
<evidence type="ECO:0000313" key="5">
    <source>
        <dbReference type="EMBL" id="KAI3863766.1"/>
    </source>
</evidence>
<keyword evidence="4" id="KW-0812">Transmembrane</keyword>
<dbReference type="EMBL" id="JAJJMB010014022">
    <property type="protein sequence ID" value="KAI3863766.1"/>
    <property type="molecule type" value="Genomic_DNA"/>
</dbReference>
<dbReference type="InterPro" id="IPR037231">
    <property type="entry name" value="NAP-like_sf"/>
</dbReference>
<dbReference type="SUPFAM" id="SSF143113">
    <property type="entry name" value="NAP-like"/>
    <property type="match status" value="1"/>
</dbReference>
<dbReference type="GO" id="GO:0042393">
    <property type="term" value="F:histone binding"/>
    <property type="evidence" value="ECO:0007669"/>
    <property type="project" value="UniProtKB-ARBA"/>
</dbReference>
<reference evidence="5" key="1">
    <citation type="submission" date="2022-04" db="EMBL/GenBank/DDBJ databases">
        <title>A functionally conserved STORR gene fusion in Papaver species that diverged 16.8 million years ago.</title>
        <authorList>
            <person name="Catania T."/>
        </authorList>
    </citation>
    <scope>NUCLEOTIDE SEQUENCE</scope>
    <source>
        <strain evidence="5">S-188037</strain>
    </source>
</reference>
<dbReference type="GO" id="GO:0006334">
    <property type="term" value="P:nucleosome assembly"/>
    <property type="evidence" value="ECO:0007669"/>
    <property type="project" value="InterPro"/>
</dbReference>
<evidence type="ECO:0000313" key="6">
    <source>
        <dbReference type="Proteomes" id="UP001202328"/>
    </source>
</evidence>
<dbReference type="Proteomes" id="UP001202328">
    <property type="component" value="Unassembled WGS sequence"/>
</dbReference>
<accession>A0AAD4X7X0</accession>
<keyword evidence="4" id="KW-1133">Transmembrane helix</keyword>
<comment type="similarity">
    <text evidence="1 3">Belongs to the nucleosome assembly protein (NAP) family.</text>
</comment>
<dbReference type="GO" id="GO:0005634">
    <property type="term" value="C:nucleus"/>
    <property type="evidence" value="ECO:0007669"/>
    <property type="project" value="InterPro"/>
</dbReference>
<dbReference type="AlphaFoldDB" id="A0AAD4X7X0"/>
<organism evidence="5 6">
    <name type="scientific">Papaver atlanticum</name>
    <dbReference type="NCBI Taxonomy" id="357466"/>
    <lineage>
        <taxon>Eukaryota</taxon>
        <taxon>Viridiplantae</taxon>
        <taxon>Streptophyta</taxon>
        <taxon>Embryophyta</taxon>
        <taxon>Tracheophyta</taxon>
        <taxon>Spermatophyta</taxon>
        <taxon>Magnoliopsida</taxon>
        <taxon>Ranunculales</taxon>
        <taxon>Papaveraceae</taxon>
        <taxon>Papaveroideae</taxon>
        <taxon>Papaver</taxon>
    </lineage>
</organism>
<evidence type="ECO:0000256" key="3">
    <source>
        <dbReference type="RuleBase" id="RU003876"/>
    </source>
</evidence>
<evidence type="ECO:0000256" key="4">
    <source>
        <dbReference type="SAM" id="Phobius"/>
    </source>
</evidence>
<dbReference type="PANTHER" id="PTHR11875">
    <property type="entry name" value="TESTIS-SPECIFIC Y-ENCODED PROTEIN"/>
    <property type="match status" value="1"/>
</dbReference>
<keyword evidence="4" id="KW-0472">Membrane</keyword>
<feature type="transmembrane region" description="Helical" evidence="4">
    <location>
        <begin position="258"/>
        <end position="276"/>
    </location>
</feature>
<keyword evidence="6" id="KW-1185">Reference proteome</keyword>